<reference evidence="2 3" key="1">
    <citation type="journal article" date="2014" name="PLoS ONE">
        <title>Global Analysis of Gene Expression Profiles in Physic Nut (Jatropha curcas L.) Seedlings Exposed to Salt Stress.</title>
        <authorList>
            <person name="Zhang L."/>
            <person name="Zhang C."/>
            <person name="Wu P."/>
            <person name="Chen Y."/>
            <person name="Li M."/>
            <person name="Jiang H."/>
            <person name="Wu G."/>
        </authorList>
    </citation>
    <scope>NUCLEOTIDE SEQUENCE [LARGE SCALE GENOMIC DNA]</scope>
    <source>
        <strain evidence="3">cv. GZQX0401</strain>
        <tissue evidence="2">Young leaves</tissue>
    </source>
</reference>
<dbReference type="AlphaFoldDB" id="A0A067L0U8"/>
<feature type="region of interest" description="Disordered" evidence="1">
    <location>
        <begin position="16"/>
        <end position="48"/>
    </location>
</feature>
<organism evidence="2 3">
    <name type="scientific">Jatropha curcas</name>
    <name type="common">Barbados nut</name>
    <dbReference type="NCBI Taxonomy" id="180498"/>
    <lineage>
        <taxon>Eukaryota</taxon>
        <taxon>Viridiplantae</taxon>
        <taxon>Streptophyta</taxon>
        <taxon>Embryophyta</taxon>
        <taxon>Tracheophyta</taxon>
        <taxon>Spermatophyta</taxon>
        <taxon>Magnoliopsida</taxon>
        <taxon>eudicotyledons</taxon>
        <taxon>Gunneridae</taxon>
        <taxon>Pentapetalae</taxon>
        <taxon>rosids</taxon>
        <taxon>fabids</taxon>
        <taxon>Malpighiales</taxon>
        <taxon>Euphorbiaceae</taxon>
        <taxon>Crotonoideae</taxon>
        <taxon>Jatropheae</taxon>
        <taxon>Jatropha</taxon>
    </lineage>
</organism>
<evidence type="ECO:0000256" key="1">
    <source>
        <dbReference type="SAM" id="MobiDB-lite"/>
    </source>
</evidence>
<gene>
    <name evidence="2" type="ORF">JCGZ_24847</name>
</gene>
<keyword evidence="3" id="KW-1185">Reference proteome</keyword>
<proteinExistence type="predicted"/>
<evidence type="ECO:0000313" key="2">
    <source>
        <dbReference type="EMBL" id="KDP40848.1"/>
    </source>
</evidence>
<name>A0A067L0U8_JATCU</name>
<dbReference type="OrthoDB" id="654716at2759"/>
<evidence type="ECO:0000313" key="3">
    <source>
        <dbReference type="Proteomes" id="UP000027138"/>
    </source>
</evidence>
<sequence length="71" mass="8018">MGKSLIRSFPVFKLFKPQKPPRDEDGSCYGSKAHKARPSDDYEGPWTADPRINDKTSAFIARIQAIHILES</sequence>
<dbReference type="Proteomes" id="UP000027138">
    <property type="component" value="Unassembled WGS sequence"/>
</dbReference>
<dbReference type="EMBL" id="KK914327">
    <property type="protein sequence ID" value="KDP40848.1"/>
    <property type="molecule type" value="Genomic_DNA"/>
</dbReference>
<accession>A0A067L0U8</accession>
<protein>
    <submittedName>
        <fullName evidence="2">Uncharacterized protein</fullName>
    </submittedName>
</protein>